<evidence type="ECO:0000313" key="3">
    <source>
        <dbReference type="Proteomes" id="UP000030170"/>
    </source>
</evidence>
<evidence type="ECO:0000313" key="2">
    <source>
        <dbReference type="EMBL" id="KGF72965.1"/>
    </source>
</evidence>
<comment type="caution">
    <text evidence="2">The sequence shown here is derived from an EMBL/GenBank/DDBJ whole genome shotgun (WGS) entry which is preliminary data.</text>
</comment>
<organism evidence="2 3">
    <name type="scientific">Neosynechococcus sphagnicola sy1</name>
    <dbReference type="NCBI Taxonomy" id="1497020"/>
    <lineage>
        <taxon>Bacteria</taxon>
        <taxon>Bacillati</taxon>
        <taxon>Cyanobacteriota</taxon>
        <taxon>Cyanophyceae</taxon>
        <taxon>Neosynechococcales</taxon>
        <taxon>Neosynechococcaceae</taxon>
        <taxon>Neosynechococcus</taxon>
    </lineage>
</organism>
<feature type="region of interest" description="Disordered" evidence="1">
    <location>
        <begin position="59"/>
        <end position="78"/>
    </location>
</feature>
<feature type="compositionally biased region" description="Acidic residues" evidence="1">
    <location>
        <begin position="68"/>
        <end position="78"/>
    </location>
</feature>
<protein>
    <submittedName>
        <fullName evidence="2">Uncharacterized protein</fullName>
    </submittedName>
</protein>
<dbReference type="AlphaFoldDB" id="A0A098TKW0"/>
<sequence length="78" mass="8272">MATKAGIQCPQIRGVPKLSSRGSLGTESQSSVALLPLTPPWLKGFPQYCPQSGIAATVTDKFRGTGQEDPEPDSEELN</sequence>
<reference evidence="2 3" key="1">
    <citation type="journal article" date="2014" name="Mol. Ecol.">
        <title>Evolution of Synechococcus.</title>
        <authorList>
            <person name="Dvorak P."/>
            <person name="Casamatta D."/>
            <person name="Hasler P."/>
            <person name="Poulickova A."/>
            <person name="Ondrej V."/>
            <person name="Sanges R."/>
        </authorList>
    </citation>
    <scope>NUCLEOTIDE SEQUENCE [LARGE SCALE GENOMIC DNA]</scope>
    <source>
        <strain evidence="2 3">CAUP A 1101</strain>
    </source>
</reference>
<name>A0A098TKW0_9CYAN</name>
<proteinExistence type="predicted"/>
<accession>A0A098TKW0</accession>
<gene>
    <name evidence="2" type="ORF">DO97_02480</name>
</gene>
<dbReference type="EMBL" id="JJML01000016">
    <property type="protein sequence ID" value="KGF72965.1"/>
    <property type="molecule type" value="Genomic_DNA"/>
</dbReference>
<evidence type="ECO:0000256" key="1">
    <source>
        <dbReference type="SAM" id="MobiDB-lite"/>
    </source>
</evidence>
<keyword evidence="3" id="KW-1185">Reference proteome</keyword>
<dbReference type="Proteomes" id="UP000030170">
    <property type="component" value="Unassembled WGS sequence"/>
</dbReference>